<accession>A0A8B0SJN0</accession>
<comment type="similarity">
    <text evidence="1">Belongs to the glycosyltransferase 2 family.</text>
</comment>
<reference evidence="6" key="2">
    <citation type="submission" date="2021-04" db="EMBL/GenBank/DDBJ databases">
        <title>Complete Genome and methylome analysis of Thiothrix fructosivorans ATCC 49748.</title>
        <authorList>
            <person name="Fomenkov A."/>
            <person name="Sun L."/>
            <person name="Vincze T."/>
            <person name="Grabovich M.Y."/>
            <person name="Roberts R.J."/>
        </authorList>
    </citation>
    <scope>NUCLEOTIDE SEQUENCE</scope>
    <source>
        <strain evidence="6">ATCC 49748</strain>
    </source>
</reference>
<dbReference type="GO" id="GO:0016757">
    <property type="term" value="F:glycosyltransferase activity"/>
    <property type="evidence" value="ECO:0007669"/>
    <property type="project" value="UniProtKB-KW"/>
</dbReference>
<dbReference type="CDD" id="cd02526">
    <property type="entry name" value="GT2_RfbF_like"/>
    <property type="match status" value="1"/>
</dbReference>
<dbReference type="InterPro" id="IPR029044">
    <property type="entry name" value="Nucleotide-diphossugar_trans"/>
</dbReference>
<dbReference type="Pfam" id="PF00535">
    <property type="entry name" value="Glycos_transf_2"/>
    <property type="match status" value="1"/>
</dbReference>
<sequence>MKPYVVAVVVTHYPDLALLGRQLISLVPQVTAVVIVDNGSSDDLVAWNAQGGFSVTDVIALGENRGIATAHNMGIRWARQRQATFVLLMDQDSIPAADMVKQLLAIAATYPSLAAAGPRYWDERQAVGSNKLTAFIRLEGLRLKRCSCDTVDAVIPVSYLVSSGCLIPMAVLDKVGDMRDEFFIDYVDFEWGLRAAQQGLQSYGVCAAHLQHRLGDSHIRFFKKNIPLHRPVRHYYLLRNAVILYKEPSVSLRWKIADGVRLLLKCIFYVMFAKQRLTHGRMILLGGWHGLLGKMGKFNQEPF</sequence>
<dbReference type="InterPro" id="IPR001173">
    <property type="entry name" value="Glyco_trans_2-like"/>
</dbReference>
<dbReference type="Gene3D" id="3.90.550.10">
    <property type="entry name" value="Spore Coat Polysaccharide Biosynthesis Protein SpsA, Chain A"/>
    <property type="match status" value="1"/>
</dbReference>
<dbReference type="PANTHER" id="PTHR43179:SF12">
    <property type="entry name" value="GALACTOFURANOSYLTRANSFERASE GLFT2"/>
    <property type="match status" value="1"/>
</dbReference>
<dbReference type="SUPFAM" id="SSF53448">
    <property type="entry name" value="Nucleotide-diphospho-sugar transferases"/>
    <property type="match status" value="1"/>
</dbReference>
<dbReference type="InterPro" id="IPR006446">
    <property type="entry name" value="RhaTrfase"/>
</dbReference>
<evidence type="ECO:0000313" key="6">
    <source>
        <dbReference type="EMBL" id="QTX11321.1"/>
    </source>
</evidence>
<keyword evidence="2" id="KW-0328">Glycosyltransferase</keyword>
<evidence type="ECO:0000313" key="5">
    <source>
        <dbReference type="EMBL" id="MBO0613240.1"/>
    </source>
</evidence>
<name>A0A8B0SJN0_9GAMM</name>
<dbReference type="EMBL" id="CP072748">
    <property type="protein sequence ID" value="QTX11321.1"/>
    <property type="molecule type" value="Genomic_DNA"/>
</dbReference>
<evidence type="ECO:0000259" key="4">
    <source>
        <dbReference type="Pfam" id="PF00535"/>
    </source>
</evidence>
<feature type="domain" description="Glycosyltransferase 2-like" evidence="4">
    <location>
        <begin position="8"/>
        <end position="124"/>
    </location>
</feature>
<proteinExistence type="inferred from homology"/>
<keyword evidence="3 6" id="KW-0808">Transferase</keyword>
<dbReference type="AlphaFoldDB" id="A0A8B0SJN0"/>
<dbReference type="EMBL" id="JAFMPM010000006">
    <property type="protein sequence ID" value="MBO0613240.1"/>
    <property type="molecule type" value="Genomic_DNA"/>
</dbReference>
<reference evidence="5 7" key="1">
    <citation type="submission" date="2021-03" db="EMBL/GenBank/DDBJ databases">
        <title>Draft genome and methylome analysis of Thiotrix fructosivoruns ATCC 49748.</title>
        <authorList>
            <person name="Fomenkov A."/>
            <person name="Grabovich M.Y."/>
            <person name="Roberts R.J."/>
        </authorList>
    </citation>
    <scope>NUCLEOTIDE SEQUENCE [LARGE SCALE GENOMIC DNA]</scope>
    <source>
        <strain evidence="5 7">ATCC 49748</strain>
    </source>
</reference>
<dbReference type="Proteomes" id="UP000664466">
    <property type="component" value="Unassembled WGS sequence"/>
</dbReference>
<gene>
    <name evidence="6" type="ORF">J1836_002900</name>
    <name evidence="5" type="ORF">J1836_09925</name>
</gene>
<protein>
    <submittedName>
        <fullName evidence="6">Glycosyltransferase family 2 protein</fullName>
    </submittedName>
</protein>
<evidence type="ECO:0000256" key="1">
    <source>
        <dbReference type="ARBA" id="ARBA00006739"/>
    </source>
</evidence>
<keyword evidence="7" id="KW-1185">Reference proteome</keyword>
<dbReference type="NCBIfam" id="TIGR01556">
    <property type="entry name" value="rhamnosyltran"/>
    <property type="match status" value="1"/>
</dbReference>
<evidence type="ECO:0000313" key="7">
    <source>
        <dbReference type="Proteomes" id="UP000664466"/>
    </source>
</evidence>
<evidence type="ECO:0000256" key="2">
    <source>
        <dbReference type="ARBA" id="ARBA00022676"/>
    </source>
</evidence>
<dbReference type="RefSeq" id="WP_207250949.1">
    <property type="nucleotide sequence ID" value="NZ_JAFMPM010000006.1"/>
</dbReference>
<evidence type="ECO:0000256" key="3">
    <source>
        <dbReference type="ARBA" id="ARBA00022679"/>
    </source>
</evidence>
<organism evidence="6">
    <name type="scientific">Thiothrix fructosivorans</name>
    <dbReference type="NCBI Taxonomy" id="111770"/>
    <lineage>
        <taxon>Bacteria</taxon>
        <taxon>Pseudomonadati</taxon>
        <taxon>Pseudomonadota</taxon>
        <taxon>Gammaproteobacteria</taxon>
        <taxon>Thiotrichales</taxon>
        <taxon>Thiotrichaceae</taxon>
        <taxon>Thiothrix</taxon>
    </lineage>
</organism>
<dbReference type="PANTHER" id="PTHR43179">
    <property type="entry name" value="RHAMNOSYLTRANSFERASE WBBL"/>
    <property type="match status" value="1"/>
</dbReference>